<sequence>MPRFTLIPEVHLLLVDGGRVLLLQRFNTGYADGQYSVVAGHADGGETLRAAMCREATEEAGLALRPDDLDLAHVIHRRSDGERLSVFFRARHWQGEPVNREPHKCSHLGWFPLDALPQPMVPYVQHGMAQALAGVPYSEFGWTAEERAR</sequence>
<accession>A0A3S2TSN1</accession>
<dbReference type="EMBL" id="SACT01000001">
    <property type="protein sequence ID" value="RVT53729.1"/>
    <property type="molecule type" value="Genomic_DNA"/>
</dbReference>
<dbReference type="RefSeq" id="WP_128195183.1">
    <property type="nucleotide sequence ID" value="NZ_SACT01000001.1"/>
</dbReference>
<evidence type="ECO:0000256" key="2">
    <source>
        <dbReference type="ARBA" id="ARBA00022801"/>
    </source>
</evidence>
<dbReference type="InterPro" id="IPR020084">
    <property type="entry name" value="NUDIX_hydrolase_CS"/>
</dbReference>
<keyword evidence="5" id="KW-1185">Reference proteome</keyword>
<keyword evidence="2" id="KW-0378">Hydrolase</keyword>
<comment type="caution">
    <text evidence="4">The sequence shown here is derived from an EMBL/GenBank/DDBJ whole genome shotgun (WGS) entry which is preliminary data.</text>
</comment>
<dbReference type="Pfam" id="PF00293">
    <property type="entry name" value="NUDIX"/>
    <property type="match status" value="1"/>
</dbReference>
<dbReference type="Proteomes" id="UP000288178">
    <property type="component" value="Unassembled WGS sequence"/>
</dbReference>
<dbReference type="InterPro" id="IPR015797">
    <property type="entry name" value="NUDIX_hydrolase-like_dom_sf"/>
</dbReference>
<dbReference type="Gene3D" id="3.90.79.10">
    <property type="entry name" value="Nucleoside Triphosphate Pyrophosphohydrolase"/>
    <property type="match status" value="1"/>
</dbReference>
<dbReference type="SUPFAM" id="SSF55811">
    <property type="entry name" value="Nudix"/>
    <property type="match status" value="1"/>
</dbReference>
<dbReference type="AlphaFoldDB" id="A0A3S2TSN1"/>
<dbReference type="PROSITE" id="PS51462">
    <property type="entry name" value="NUDIX"/>
    <property type="match status" value="1"/>
</dbReference>
<dbReference type="PANTHER" id="PTHR43046">
    <property type="entry name" value="GDP-MANNOSE MANNOSYL HYDROLASE"/>
    <property type="match status" value="1"/>
</dbReference>
<dbReference type="OrthoDB" id="21342at2"/>
<evidence type="ECO:0000313" key="5">
    <source>
        <dbReference type="Proteomes" id="UP000288178"/>
    </source>
</evidence>
<gene>
    <name evidence="4" type="ORF">ENE75_02220</name>
</gene>
<organism evidence="4 5">
    <name type="scientific">Rubrivivax albus</name>
    <dbReference type="NCBI Taxonomy" id="2499835"/>
    <lineage>
        <taxon>Bacteria</taxon>
        <taxon>Pseudomonadati</taxon>
        <taxon>Pseudomonadota</taxon>
        <taxon>Betaproteobacteria</taxon>
        <taxon>Burkholderiales</taxon>
        <taxon>Sphaerotilaceae</taxon>
        <taxon>Rubrivivax</taxon>
    </lineage>
</organism>
<dbReference type="InterPro" id="IPR000086">
    <property type="entry name" value="NUDIX_hydrolase_dom"/>
</dbReference>
<dbReference type="PANTHER" id="PTHR43046:SF16">
    <property type="entry name" value="ADP-RIBOSE PYROPHOSPHATASE YJHB-RELATED"/>
    <property type="match status" value="1"/>
</dbReference>
<protein>
    <submittedName>
        <fullName evidence="4">NUDIX domain-containing protein</fullName>
    </submittedName>
</protein>
<reference evidence="4 5" key="1">
    <citation type="submission" date="2019-01" db="EMBL/GenBank/DDBJ databases">
        <authorList>
            <person name="Chen W.-M."/>
        </authorList>
    </citation>
    <scope>NUCLEOTIDE SEQUENCE [LARGE SCALE GENOMIC DNA]</scope>
    <source>
        <strain evidence="4 5">ICH-3</strain>
    </source>
</reference>
<name>A0A3S2TSN1_9BURK</name>
<evidence type="ECO:0000313" key="4">
    <source>
        <dbReference type="EMBL" id="RVT53729.1"/>
    </source>
</evidence>
<proteinExistence type="predicted"/>
<evidence type="ECO:0000256" key="1">
    <source>
        <dbReference type="ARBA" id="ARBA00001946"/>
    </source>
</evidence>
<comment type="cofactor">
    <cofactor evidence="1">
        <name>Mg(2+)</name>
        <dbReference type="ChEBI" id="CHEBI:18420"/>
    </cofactor>
</comment>
<feature type="domain" description="Nudix hydrolase" evidence="3">
    <location>
        <begin position="5"/>
        <end position="133"/>
    </location>
</feature>
<dbReference type="CDD" id="cd04683">
    <property type="entry name" value="NUDIX_Hydrolase"/>
    <property type="match status" value="1"/>
</dbReference>
<dbReference type="GO" id="GO:0016787">
    <property type="term" value="F:hydrolase activity"/>
    <property type="evidence" value="ECO:0007669"/>
    <property type="project" value="UniProtKB-KW"/>
</dbReference>
<dbReference type="PROSITE" id="PS00893">
    <property type="entry name" value="NUDIX_BOX"/>
    <property type="match status" value="1"/>
</dbReference>
<evidence type="ECO:0000259" key="3">
    <source>
        <dbReference type="PROSITE" id="PS51462"/>
    </source>
</evidence>